<gene>
    <name evidence="9" type="ORF">M422DRAFT_779403</name>
</gene>
<keyword evidence="4" id="KW-0689">Ribosomal protein</keyword>
<dbReference type="InterPro" id="IPR022801">
    <property type="entry name" value="Ribosomal_uS4"/>
</dbReference>
<feature type="compositionally biased region" description="Basic and acidic residues" evidence="7">
    <location>
        <begin position="228"/>
        <end position="253"/>
    </location>
</feature>
<feature type="region of interest" description="Disordered" evidence="7">
    <location>
        <begin position="200"/>
        <end position="263"/>
    </location>
</feature>
<dbReference type="GO" id="GO:0005763">
    <property type="term" value="C:mitochondrial small ribosomal subunit"/>
    <property type="evidence" value="ECO:0007669"/>
    <property type="project" value="TreeGrafter"/>
</dbReference>
<dbReference type="InterPro" id="IPR036986">
    <property type="entry name" value="S4_RNA-bd_sf"/>
</dbReference>
<feature type="compositionally biased region" description="Acidic residues" evidence="7">
    <location>
        <begin position="208"/>
        <end position="227"/>
    </location>
</feature>
<dbReference type="PROSITE" id="PS00632">
    <property type="entry name" value="RIBOSOMAL_S4"/>
    <property type="match status" value="1"/>
</dbReference>
<reference evidence="9 10" key="1">
    <citation type="submission" date="2014-06" db="EMBL/GenBank/DDBJ databases">
        <title>Evolutionary Origins and Diversification of the Mycorrhizal Mutualists.</title>
        <authorList>
            <consortium name="DOE Joint Genome Institute"/>
            <consortium name="Mycorrhizal Genomics Consortium"/>
            <person name="Kohler A."/>
            <person name="Kuo A."/>
            <person name="Nagy L.G."/>
            <person name="Floudas D."/>
            <person name="Copeland A."/>
            <person name="Barry K.W."/>
            <person name="Cichocki N."/>
            <person name="Veneault-Fourrey C."/>
            <person name="LaButti K."/>
            <person name="Lindquist E.A."/>
            <person name="Lipzen A."/>
            <person name="Lundell T."/>
            <person name="Morin E."/>
            <person name="Murat C."/>
            <person name="Riley R."/>
            <person name="Ohm R."/>
            <person name="Sun H."/>
            <person name="Tunlid A."/>
            <person name="Henrissat B."/>
            <person name="Grigoriev I.V."/>
            <person name="Hibbett D.S."/>
            <person name="Martin F."/>
        </authorList>
    </citation>
    <scope>NUCLEOTIDE SEQUENCE [LARGE SCALE GENOMIC DNA]</scope>
    <source>
        <strain evidence="9 10">SS14</strain>
    </source>
</reference>
<evidence type="ECO:0000313" key="9">
    <source>
        <dbReference type="EMBL" id="KIJ44313.1"/>
    </source>
</evidence>
<name>A0A0C9UMT9_SPHS4</name>
<protein>
    <recommendedName>
        <fullName evidence="8">RNA-binding S4 domain-containing protein</fullName>
    </recommendedName>
</protein>
<dbReference type="CDD" id="cd00165">
    <property type="entry name" value="S4"/>
    <property type="match status" value="1"/>
</dbReference>
<evidence type="ECO:0000256" key="2">
    <source>
        <dbReference type="ARBA" id="ARBA00022730"/>
    </source>
</evidence>
<dbReference type="GO" id="GO:0003735">
    <property type="term" value="F:structural constituent of ribosome"/>
    <property type="evidence" value="ECO:0007669"/>
    <property type="project" value="TreeGrafter"/>
</dbReference>
<evidence type="ECO:0000256" key="4">
    <source>
        <dbReference type="ARBA" id="ARBA00022980"/>
    </source>
</evidence>
<keyword evidence="2 6" id="KW-0699">rRNA-binding</keyword>
<sequence>MRDANVFAVRTALPRMAWGGRNLFNLLVRSFGHRKEETDFRTSTKTLFQQRFISKKLVRAYHGDHINEKAFKRWYLPTTLPDVRPRKVIPGDDTALLSRWAKRNDDVERIKKAEERASETALAPVGSLMFREVERRIDVFIFRSCFAHSVYEARRLVVHGRVLLNGKLHMNANTRLAPGDMVSVDPGAISFLRFPESSKKIDTKANEDEQETEDAEATAMEGEENEAAEEKASEEKAAEEKADKKAAYSEQEKQNNPALTGQPWAKNRRLTPFILPPFSAPFIFIPAYIEPCFTTCSAVYVRHPTAKPGYSEIPTPYDADGEVVRLAWEWYAKRRPRMRSRSQLARMPENRESSGF</sequence>
<dbReference type="PANTHER" id="PTHR11831">
    <property type="entry name" value="30S 40S RIBOSOMAL PROTEIN"/>
    <property type="match status" value="1"/>
</dbReference>
<dbReference type="GO" id="GO:0019843">
    <property type="term" value="F:rRNA binding"/>
    <property type="evidence" value="ECO:0007669"/>
    <property type="project" value="UniProtKB-KW"/>
</dbReference>
<feature type="domain" description="RNA-binding S4" evidence="8">
    <location>
        <begin position="135"/>
        <end position="193"/>
    </location>
</feature>
<evidence type="ECO:0000259" key="8">
    <source>
        <dbReference type="SMART" id="SM00363"/>
    </source>
</evidence>
<evidence type="ECO:0000313" key="10">
    <source>
        <dbReference type="Proteomes" id="UP000054279"/>
    </source>
</evidence>
<keyword evidence="10" id="KW-1185">Reference proteome</keyword>
<dbReference type="InterPro" id="IPR018079">
    <property type="entry name" value="Ribosomal_uS4_CS"/>
</dbReference>
<keyword evidence="5" id="KW-0687">Ribonucleoprotein</keyword>
<dbReference type="SMART" id="SM00363">
    <property type="entry name" value="S4"/>
    <property type="match status" value="1"/>
</dbReference>
<organism evidence="9 10">
    <name type="scientific">Sphaerobolus stellatus (strain SS14)</name>
    <dbReference type="NCBI Taxonomy" id="990650"/>
    <lineage>
        <taxon>Eukaryota</taxon>
        <taxon>Fungi</taxon>
        <taxon>Dikarya</taxon>
        <taxon>Basidiomycota</taxon>
        <taxon>Agaricomycotina</taxon>
        <taxon>Agaricomycetes</taxon>
        <taxon>Phallomycetidae</taxon>
        <taxon>Geastrales</taxon>
        <taxon>Sphaerobolaceae</taxon>
        <taxon>Sphaerobolus</taxon>
    </lineage>
</organism>
<dbReference type="Proteomes" id="UP000054279">
    <property type="component" value="Unassembled WGS sequence"/>
</dbReference>
<evidence type="ECO:0000256" key="1">
    <source>
        <dbReference type="ARBA" id="ARBA00007465"/>
    </source>
</evidence>
<dbReference type="HOGENOM" id="CLU_041823_0_0_1"/>
<dbReference type="GO" id="GO:0042274">
    <property type="term" value="P:ribosomal small subunit biogenesis"/>
    <property type="evidence" value="ECO:0007669"/>
    <property type="project" value="TreeGrafter"/>
</dbReference>
<dbReference type="Gene3D" id="3.10.290.10">
    <property type="entry name" value="RNA-binding S4 domain"/>
    <property type="match status" value="1"/>
</dbReference>
<evidence type="ECO:0000256" key="7">
    <source>
        <dbReference type="SAM" id="MobiDB-lite"/>
    </source>
</evidence>
<dbReference type="EMBL" id="KN837118">
    <property type="protein sequence ID" value="KIJ44313.1"/>
    <property type="molecule type" value="Genomic_DNA"/>
</dbReference>
<feature type="region of interest" description="Disordered" evidence="7">
    <location>
        <begin position="336"/>
        <end position="356"/>
    </location>
</feature>
<dbReference type="Pfam" id="PF01479">
    <property type="entry name" value="S4"/>
    <property type="match status" value="1"/>
</dbReference>
<dbReference type="AlphaFoldDB" id="A0A0C9UMT9"/>
<dbReference type="OrthoDB" id="3356781at2759"/>
<keyword evidence="3 6" id="KW-0694">RNA-binding</keyword>
<dbReference type="PROSITE" id="PS50889">
    <property type="entry name" value="S4"/>
    <property type="match status" value="1"/>
</dbReference>
<evidence type="ECO:0000256" key="5">
    <source>
        <dbReference type="ARBA" id="ARBA00023274"/>
    </source>
</evidence>
<dbReference type="InterPro" id="IPR002942">
    <property type="entry name" value="S4_RNA-bd"/>
</dbReference>
<dbReference type="SUPFAM" id="SSF55174">
    <property type="entry name" value="Alpha-L RNA-binding motif"/>
    <property type="match status" value="1"/>
</dbReference>
<dbReference type="PANTHER" id="PTHR11831:SF4">
    <property type="entry name" value="SMALL RIBOSOMAL SUBUNIT PROTEIN US4M"/>
    <property type="match status" value="1"/>
</dbReference>
<evidence type="ECO:0000256" key="6">
    <source>
        <dbReference type="PROSITE-ProRule" id="PRU00182"/>
    </source>
</evidence>
<evidence type="ECO:0000256" key="3">
    <source>
        <dbReference type="ARBA" id="ARBA00022884"/>
    </source>
</evidence>
<proteinExistence type="inferred from homology"/>
<accession>A0A0C9UMT9</accession>
<comment type="similarity">
    <text evidence="1">Belongs to the universal ribosomal protein uS4 family.</text>
</comment>